<dbReference type="AlphaFoldDB" id="M0GT00"/>
<dbReference type="Proteomes" id="UP000011535">
    <property type="component" value="Unassembled WGS sequence"/>
</dbReference>
<protein>
    <submittedName>
        <fullName evidence="1">Uncharacterized protein</fullName>
    </submittedName>
</protein>
<proteinExistence type="predicted"/>
<accession>M0GT00</accession>
<sequence>MVDDVLDGGRAVDTCIQLITNVEKRQCGECLCAIEIIDIVERAVFRIMSLEIVVGHPVAFGVDEDISAIGCCVICEKRRNESR</sequence>
<gene>
    <name evidence="1" type="ORF">C456_06897</name>
</gene>
<evidence type="ECO:0000313" key="1">
    <source>
        <dbReference type="EMBL" id="ELZ75376.1"/>
    </source>
</evidence>
<dbReference type="EMBL" id="AOLH01000010">
    <property type="protein sequence ID" value="ELZ75376.1"/>
    <property type="molecule type" value="Genomic_DNA"/>
</dbReference>
<reference evidence="1 2" key="1">
    <citation type="journal article" date="2014" name="PLoS Genet.">
        <title>Phylogenetically driven sequencing of extremely halophilic archaea reveals strategies for static and dynamic osmo-response.</title>
        <authorList>
            <person name="Becker E.A."/>
            <person name="Seitzer P.M."/>
            <person name="Tritt A."/>
            <person name="Larsen D."/>
            <person name="Krusor M."/>
            <person name="Yao A.I."/>
            <person name="Wu D."/>
            <person name="Madern D."/>
            <person name="Eisen J.A."/>
            <person name="Darling A.E."/>
            <person name="Facciotti M.T."/>
        </authorList>
    </citation>
    <scope>NUCLEOTIDE SEQUENCE [LARGE SCALE GENOMIC DNA]</scope>
    <source>
        <strain evidence="2">DSM 14919 / CCM 7023 / CIP 107410 / JCM 9276 / NCIMB 13854 / Aa 2.2</strain>
    </source>
</reference>
<evidence type="ECO:0000313" key="2">
    <source>
        <dbReference type="Proteomes" id="UP000011535"/>
    </source>
</evidence>
<comment type="caution">
    <text evidence="1">The sequence shown here is derived from an EMBL/GenBank/DDBJ whole genome shotgun (WGS) entry which is preliminary data.</text>
</comment>
<organism evidence="1 2">
    <name type="scientific">Haloferax lucentense (strain DSM 14919 / JCM 9276 / NCIMB 13854 / Aa 2.2)</name>
    <name type="common">Haloferax alicantei</name>
    <dbReference type="NCBI Taxonomy" id="1230452"/>
    <lineage>
        <taxon>Archaea</taxon>
        <taxon>Methanobacteriati</taxon>
        <taxon>Methanobacteriota</taxon>
        <taxon>Stenosarchaea group</taxon>
        <taxon>Halobacteria</taxon>
        <taxon>Halobacteriales</taxon>
        <taxon>Haloferacaceae</taxon>
        <taxon>Haloferax</taxon>
    </lineage>
</organism>
<name>M0GT00_HALL2</name>